<feature type="region of interest" description="Disordered" evidence="1">
    <location>
        <begin position="27"/>
        <end position="101"/>
    </location>
</feature>
<evidence type="ECO:0000313" key="3">
    <source>
        <dbReference type="Proteomes" id="UP001162483"/>
    </source>
</evidence>
<sequence length="101" mass="11120">LKEIHPEKNDWSWGDWDYTQHYLARGAACASSKTSDTEGPPHPMSTQNREKEGSPACPESVLRLRKGHMPVTSEGTDSQHDQYDDTCVLLAGPPPSAAEDN</sequence>
<feature type="compositionally biased region" description="Pro residues" evidence="1">
    <location>
        <begin position="92"/>
        <end position="101"/>
    </location>
</feature>
<evidence type="ECO:0000313" key="2">
    <source>
        <dbReference type="EMBL" id="CAI9544020.1"/>
    </source>
</evidence>
<feature type="non-terminal residue" evidence="2">
    <location>
        <position position="1"/>
    </location>
</feature>
<protein>
    <recommendedName>
        <fullName evidence="4">Prolactin receptor</fullName>
    </recommendedName>
</protein>
<dbReference type="EMBL" id="CATNWA010002893">
    <property type="protein sequence ID" value="CAI9544020.1"/>
    <property type="molecule type" value="Genomic_DNA"/>
</dbReference>
<keyword evidence="3" id="KW-1185">Reference proteome</keyword>
<name>A0ABN9B903_9NEOB</name>
<evidence type="ECO:0000256" key="1">
    <source>
        <dbReference type="SAM" id="MobiDB-lite"/>
    </source>
</evidence>
<dbReference type="Proteomes" id="UP001162483">
    <property type="component" value="Unassembled WGS sequence"/>
</dbReference>
<reference evidence="2" key="1">
    <citation type="submission" date="2023-05" db="EMBL/GenBank/DDBJ databases">
        <authorList>
            <person name="Stuckert A."/>
        </authorList>
    </citation>
    <scope>NUCLEOTIDE SEQUENCE</scope>
</reference>
<comment type="caution">
    <text evidence="2">The sequence shown here is derived from an EMBL/GenBank/DDBJ whole genome shotgun (WGS) entry which is preliminary data.</text>
</comment>
<organism evidence="2 3">
    <name type="scientific">Staurois parvus</name>
    <dbReference type="NCBI Taxonomy" id="386267"/>
    <lineage>
        <taxon>Eukaryota</taxon>
        <taxon>Metazoa</taxon>
        <taxon>Chordata</taxon>
        <taxon>Craniata</taxon>
        <taxon>Vertebrata</taxon>
        <taxon>Euteleostomi</taxon>
        <taxon>Amphibia</taxon>
        <taxon>Batrachia</taxon>
        <taxon>Anura</taxon>
        <taxon>Neobatrachia</taxon>
        <taxon>Ranoidea</taxon>
        <taxon>Ranidae</taxon>
        <taxon>Staurois</taxon>
    </lineage>
</organism>
<evidence type="ECO:0008006" key="4">
    <source>
        <dbReference type="Google" id="ProtNLM"/>
    </source>
</evidence>
<accession>A0ABN9B903</accession>
<gene>
    <name evidence="2" type="ORF">SPARVUS_LOCUS2396281</name>
</gene>
<proteinExistence type="predicted"/>
<feature type="non-terminal residue" evidence="2">
    <location>
        <position position="101"/>
    </location>
</feature>